<name>A0A016V7X7_9BILA</name>
<sequence length="106" mass="12281">MRRMRAIPSRSISQSNKVEARRRTLCLITTSNIVLIAHSNPEIQILYFHLLIAQNWQRAKYVAATEDHLQLQHCSNEKEKQLQFISTLVVLWQATLVQNTGPEQLT</sequence>
<evidence type="ECO:0000313" key="1">
    <source>
        <dbReference type="EMBL" id="EYC23769.1"/>
    </source>
</evidence>
<dbReference type="AlphaFoldDB" id="A0A016V7X7"/>
<organism evidence="1 2">
    <name type="scientific">Ancylostoma ceylanicum</name>
    <dbReference type="NCBI Taxonomy" id="53326"/>
    <lineage>
        <taxon>Eukaryota</taxon>
        <taxon>Metazoa</taxon>
        <taxon>Ecdysozoa</taxon>
        <taxon>Nematoda</taxon>
        <taxon>Chromadorea</taxon>
        <taxon>Rhabditida</taxon>
        <taxon>Rhabditina</taxon>
        <taxon>Rhabditomorpha</taxon>
        <taxon>Strongyloidea</taxon>
        <taxon>Ancylostomatidae</taxon>
        <taxon>Ancylostomatinae</taxon>
        <taxon>Ancylostoma</taxon>
    </lineage>
</organism>
<gene>
    <name evidence="1" type="primary">Acey_s0015.g2821</name>
    <name evidence="1" type="ORF">Y032_0015g2821</name>
</gene>
<keyword evidence="2" id="KW-1185">Reference proteome</keyword>
<proteinExistence type="predicted"/>
<reference evidence="2" key="1">
    <citation type="journal article" date="2015" name="Nat. Genet.">
        <title>The genome and transcriptome of the zoonotic hookworm Ancylostoma ceylanicum identify infection-specific gene families.</title>
        <authorList>
            <person name="Schwarz E.M."/>
            <person name="Hu Y."/>
            <person name="Antoshechkin I."/>
            <person name="Miller M.M."/>
            <person name="Sternberg P.W."/>
            <person name="Aroian R.V."/>
        </authorList>
    </citation>
    <scope>NUCLEOTIDE SEQUENCE</scope>
    <source>
        <strain evidence="2">HY135</strain>
    </source>
</reference>
<evidence type="ECO:0000313" key="2">
    <source>
        <dbReference type="Proteomes" id="UP000024635"/>
    </source>
</evidence>
<dbReference type="EMBL" id="JARK01001351">
    <property type="protein sequence ID" value="EYC23769.1"/>
    <property type="molecule type" value="Genomic_DNA"/>
</dbReference>
<accession>A0A016V7X7</accession>
<protein>
    <submittedName>
        <fullName evidence="1">Uncharacterized protein</fullName>
    </submittedName>
</protein>
<dbReference type="Proteomes" id="UP000024635">
    <property type="component" value="Unassembled WGS sequence"/>
</dbReference>
<comment type="caution">
    <text evidence="1">The sequence shown here is derived from an EMBL/GenBank/DDBJ whole genome shotgun (WGS) entry which is preliminary data.</text>
</comment>